<dbReference type="Pfam" id="PF00326">
    <property type="entry name" value="Peptidase_S9"/>
    <property type="match status" value="1"/>
</dbReference>
<keyword evidence="8" id="KW-0732">Signal</keyword>
<dbReference type="InterPro" id="IPR001375">
    <property type="entry name" value="Peptidase_S9_cat"/>
</dbReference>
<evidence type="ECO:0000256" key="8">
    <source>
        <dbReference type="SAM" id="SignalP"/>
    </source>
</evidence>
<keyword evidence="4 7" id="KW-0645">Protease</keyword>
<dbReference type="GeneID" id="37018065"/>
<comment type="subunit">
    <text evidence="3">Monomer.</text>
</comment>
<evidence type="ECO:0000259" key="10">
    <source>
        <dbReference type="Pfam" id="PF02897"/>
    </source>
</evidence>
<comment type="catalytic activity">
    <reaction evidence="1">
        <text>Hydrolysis of Pro-|-Xaa &gt;&gt; Ala-|-Xaa in oligopeptides.</text>
        <dbReference type="EC" id="3.4.21.26"/>
    </reaction>
</comment>
<dbReference type="AlphaFoldDB" id="A0A316VKG4"/>
<evidence type="ECO:0000256" key="7">
    <source>
        <dbReference type="RuleBase" id="RU368024"/>
    </source>
</evidence>
<dbReference type="PANTHER" id="PTHR42881:SF2">
    <property type="entry name" value="PROLYL ENDOPEPTIDASE"/>
    <property type="match status" value="1"/>
</dbReference>
<organism evidence="11 12">
    <name type="scientific">Meira miltonrushii</name>
    <dbReference type="NCBI Taxonomy" id="1280837"/>
    <lineage>
        <taxon>Eukaryota</taxon>
        <taxon>Fungi</taxon>
        <taxon>Dikarya</taxon>
        <taxon>Basidiomycota</taxon>
        <taxon>Ustilaginomycotina</taxon>
        <taxon>Exobasidiomycetes</taxon>
        <taxon>Exobasidiales</taxon>
        <taxon>Brachybasidiaceae</taxon>
        <taxon>Meira</taxon>
    </lineage>
</organism>
<gene>
    <name evidence="11" type="ORF">FA14DRAFT_118357</name>
</gene>
<comment type="similarity">
    <text evidence="2 7">Belongs to the peptidase S9A family.</text>
</comment>
<dbReference type="InterPro" id="IPR051167">
    <property type="entry name" value="Prolyl_oligopep/macrocyclase"/>
</dbReference>
<dbReference type="GO" id="GO:0006508">
    <property type="term" value="P:proteolysis"/>
    <property type="evidence" value="ECO:0007669"/>
    <property type="project" value="UniProtKB-KW"/>
</dbReference>
<dbReference type="Pfam" id="PF02897">
    <property type="entry name" value="Peptidase_S9_N"/>
    <property type="match status" value="1"/>
</dbReference>
<dbReference type="OrthoDB" id="248387at2759"/>
<feature type="signal peptide" evidence="8">
    <location>
        <begin position="1"/>
        <end position="23"/>
    </location>
</feature>
<keyword evidence="5 7" id="KW-0378">Hydrolase</keyword>
<evidence type="ECO:0000313" key="11">
    <source>
        <dbReference type="EMBL" id="PWN36823.1"/>
    </source>
</evidence>
<keyword evidence="6 7" id="KW-0720">Serine protease</keyword>
<evidence type="ECO:0000256" key="4">
    <source>
        <dbReference type="ARBA" id="ARBA00022670"/>
    </source>
</evidence>
<dbReference type="SUPFAM" id="SSF53474">
    <property type="entry name" value="alpha/beta-Hydrolases"/>
    <property type="match status" value="1"/>
</dbReference>
<evidence type="ECO:0000256" key="5">
    <source>
        <dbReference type="ARBA" id="ARBA00022801"/>
    </source>
</evidence>
<dbReference type="GO" id="GO:0004252">
    <property type="term" value="F:serine-type endopeptidase activity"/>
    <property type="evidence" value="ECO:0007669"/>
    <property type="project" value="UniProtKB-UniRule"/>
</dbReference>
<dbReference type="InterPro" id="IPR023302">
    <property type="entry name" value="Pept_S9A_N"/>
</dbReference>
<keyword evidence="12" id="KW-1185">Reference proteome</keyword>
<dbReference type="RefSeq" id="XP_025357125.1">
    <property type="nucleotide sequence ID" value="XM_025496284.1"/>
</dbReference>
<feature type="chain" id="PRO_5016326204" description="Prolyl endopeptidase" evidence="8">
    <location>
        <begin position="24"/>
        <end position="775"/>
    </location>
</feature>
<dbReference type="SUPFAM" id="SSF50993">
    <property type="entry name" value="Peptidase/esterase 'gauge' domain"/>
    <property type="match status" value="1"/>
</dbReference>
<name>A0A316VKG4_9BASI</name>
<protein>
    <recommendedName>
        <fullName evidence="7">Prolyl endopeptidase</fullName>
        <ecNumber evidence="7">3.4.21.-</ecNumber>
    </recommendedName>
</protein>
<accession>A0A316VKG4</accession>
<evidence type="ECO:0000256" key="6">
    <source>
        <dbReference type="ARBA" id="ARBA00022825"/>
    </source>
</evidence>
<sequence length="775" mass="86177">MFALKLPLSSLLLFVLLTFVAFAQKAPNFSTKQTPFPKARQVSKTWSYRSAKAHGNVTYPDPYFWMERPYTTDKEVQQFAANQQAFTEKYMSKCTNANAIDKSIRDAYDFNDYFGFTFMDDQKNPFYFFSLKRIGENRKTYYIATPAEFEAASKTNFANPPGRKFFDENALSVDGTASLSTYYFSLDSKYFAYLVTEADASVGTWYIRETSSPLLKASKTPGGDGRLPEAIPRCDGSLMWKPDSSGFYYTQVNDPKGGTNTDIGSVARFHKVGTAYEKDILIVHADPSQDSFYTLYESLDGQWLILINSQGTGEAAVYATRPLEQPLSDKMKWISLAPAKEDIIYSIAIVGNTFYAQSDHDAPNGKVVKYEMDWSKARSVSKLQDLKDKVNPIDVIPARANAQMTFSLVLDNDKVVLVMTENGKYVLYLYSLLTGKLIQPILPEETFTIHEVYYADSGSKHMMVTYWGPYSPRKSVQIGWDGTKIVATTFFVETVKGVAPGDYITEQLQATSKDGTKVPFFAVYNKNTKLDGTAPVIMHFAGAYGIIENLFWYPLHFSIMRLYGAVIVYAGVRGGGDKGNEWRIAGERLNRQNTFDDIIAVAQDLVKRKIAGPGKVIAEGQGAGGTFAAVVGRQAPPNTFGAILSDIAPTDWFLISRGIAGSSQVADFGDPNNATEFDVIRSWSPLQNIDPTKQKVFPPILLTPSDSDQYTAPAHAFKYIAQLQNSYPNSPNPFLMHLQKNAGGNAVDGNQATLIKKAFHQQCFVQLALGLTQRV</sequence>
<dbReference type="InterPro" id="IPR002470">
    <property type="entry name" value="Peptidase_S9A"/>
</dbReference>
<dbReference type="InParanoid" id="A0A316VKG4"/>
<dbReference type="PANTHER" id="PTHR42881">
    <property type="entry name" value="PROLYL ENDOPEPTIDASE"/>
    <property type="match status" value="1"/>
</dbReference>
<reference evidence="11 12" key="1">
    <citation type="journal article" date="2018" name="Mol. Biol. Evol.">
        <title>Broad Genomic Sampling Reveals a Smut Pathogenic Ancestry of the Fungal Clade Ustilaginomycotina.</title>
        <authorList>
            <person name="Kijpornyongpan T."/>
            <person name="Mondo S.J."/>
            <person name="Barry K."/>
            <person name="Sandor L."/>
            <person name="Lee J."/>
            <person name="Lipzen A."/>
            <person name="Pangilinan J."/>
            <person name="LaButti K."/>
            <person name="Hainaut M."/>
            <person name="Henrissat B."/>
            <person name="Grigoriev I.V."/>
            <person name="Spatafora J.W."/>
            <person name="Aime M.C."/>
        </authorList>
    </citation>
    <scope>NUCLEOTIDE SEQUENCE [LARGE SCALE GENOMIC DNA]</scope>
    <source>
        <strain evidence="11 12">MCA 3882</strain>
    </source>
</reference>
<dbReference type="Proteomes" id="UP000245771">
    <property type="component" value="Unassembled WGS sequence"/>
</dbReference>
<feature type="domain" description="Peptidase S9 prolyl oligopeptidase catalytic" evidence="9">
    <location>
        <begin position="556"/>
        <end position="744"/>
    </location>
</feature>
<dbReference type="Gene3D" id="3.40.50.1820">
    <property type="entry name" value="alpha/beta hydrolase"/>
    <property type="match status" value="1"/>
</dbReference>
<evidence type="ECO:0000256" key="1">
    <source>
        <dbReference type="ARBA" id="ARBA00001070"/>
    </source>
</evidence>
<proteinExistence type="inferred from homology"/>
<evidence type="ECO:0000256" key="3">
    <source>
        <dbReference type="ARBA" id="ARBA00011245"/>
    </source>
</evidence>
<evidence type="ECO:0000313" key="12">
    <source>
        <dbReference type="Proteomes" id="UP000245771"/>
    </source>
</evidence>
<dbReference type="GO" id="GO:0005829">
    <property type="term" value="C:cytosol"/>
    <property type="evidence" value="ECO:0007669"/>
    <property type="project" value="TreeGrafter"/>
</dbReference>
<dbReference type="GO" id="GO:0070012">
    <property type="term" value="F:oligopeptidase activity"/>
    <property type="evidence" value="ECO:0007669"/>
    <property type="project" value="TreeGrafter"/>
</dbReference>
<dbReference type="Gene3D" id="2.130.10.120">
    <property type="entry name" value="Prolyl oligopeptidase, N-terminal domain"/>
    <property type="match status" value="1"/>
</dbReference>
<dbReference type="InterPro" id="IPR029058">
    <property type="entry name" value="AB_hydrolase_fold"/>
</dbReference>
<evidence type="ECO:0000256" key="2">
    <source>
        <dbReference type="ARBA" id="ARBA00005228"/>
    </source>
</evidence>
<evidence type="ECO:0000259" key="9">
    <source>
        <dbReference type="Pfam" id="PF00326"/>
    </source>
</evidence>
<dbReference type="PRINTS" id="PR00862">
    <property type="entry name" value="PROLIGOPTASE"/>
</dbReference>
<dbReference type="EMBL" id="KZ819602">
    <property type="protein sequence ID" value="PWN36823.1"/>
    <property type="molecule type" value="Genomic_DNA"/>
</dbReference>
<feature type="domain" description="Peptidase S9A N-terminal" evidence="10">
    <location>
        <begin position="53"/>
        <end position="440"/>
    </location>
</feature>
<dbReference type="EC" id="3.4.21.-" evidence="7"/>